<keyword evidence="2" id="KW-1185">Reference proteome</keyword>
<proteinExistence type="predicted"/>
<dbReference type="Proteomes" id="UP000478052">
    <property type="component" value="Unassembled WGS sequence"/>
</dbReference>
<accession>A0A6G0XJ76</accession>
<sequence length="122" mass="14158">MKFLFKLINGFINCPEILSSLNFYVAHSLNEVLGQPLCFICLHIKPIMLQLHTSPMNRIISISDDINVDLVFYSLLSLLFCTRWMDNKPYSHIGIRRKYLYSKILKHQLPKSCNLNRAARGS</sequence>
<dbReference type="AlphaFoldDB" id="A0A6G0XJ76"/>
<name>A0A6G0XJ76_APHCR</name>
<evidence type="ECO:0000313" key="2">
    <source>
        <dbReference type="Proteomes" id="UP000478052"/>
    </source>
</evidence>
<comment type="caution">
    <text evidence="1">The sequence shown here is derived from an EMBL/GenBank/DDBJ whole genome shotgun (WGS) entry which is preliminary data.</text>
</comment>
<gene>
    <name evidence="1" type="ORF">FWK35_00027605</name>
</gene>
<organism evidence="1 2">
    <name type="scientific">Aphis craccivora</name>
    <name type="common">Cowpea aphid</name>
    <dbReference type="NCBI Taxonomy" id="307492"/>
    <lineage>
        <taxon>Eukaryota</taxon>
        <taxon>Metazoa</taxon>
        <taxon>Ecdysozoa</taxon>
        <taxon>Arthropoda</taxon>
        <taxon>Hexapoda</taxon>
        <taxon>Insecta</taxon>
        <taxon>Pterygota</taxon>
        <taxon>Neoptera</taxon>
        <taxon>Paraneoptera</taxon>
        <taxon>Hemiptera</taxon>
        <taxon>Sternorrhyncha</taxon>
        <taxon>Aphidomorpha</taxon>
        <taxon>Aphidoidea</taxon>
        <taxon>Aphididae</taxon>
        <taxon>Aphidini</taxon>
        <taxon>Aphis</taxon>
        <taxon>Aphis</taxon>
    </lineage>
</organism>
<reference evidence="1 2" key="1">
    <citation type="submission" date="2019-08" db="EMBL/GenBank/DDBJ databases">
        <title>Whole genome of Aphis craccivora.</title>
        <authorList>
            <person name="Voronova N.V."/>
            <person name="Shulinski R.S."/>
            <person name="Bandarenka Y.V."/>
            <person name="Zhorov D.G."/>
            <person name="Warner D."/>
        </authorList>
    </citation>
    <scope>NUCLEOTIDE SEQUENCE [LARGE SCALE GENOMIC DNA]</scope>
    <source>
        <strain evidence="1">180601</strain>
        <tissue evidence="1">Whole Body</tissue>
    </source>
</reference>
<protein>
    <submittedName>
        <fullName evidence="1">Uncharacterized protein</fullName>
    </submittedName>
</protein>
<evidence type="ECO:0000313" key="1">
    <source>
        <dbReference type="EMBL" id="KAF0740209.1"/>
    </source>
</evidence>
<dbReference type="EMBL" id="VUJU01007804">
    <property type="protein sequence ID" value="KAF0740209.1"/>
    <property type="molecule type" value="Genomic_DNA"/>
</dbReference>